<dbReference type="InterPro" id="IPR036055">
    <property type="entry name" value="LDL_receptor-like_sf"/>
</dbReference>
<evidence type="ECO:0000256" key="3">
    <source>
        <dbReference type="ARBA" id="ARBA00022824"/>
    </source>
</evidence>
<keyword evidence="2 6" id="KW-0732">Signal</keyword>
<protein>
    <recommendedName>
        <fullName evidence="1">Glucosidase 2 subunit beta</fullName>
    </recommendedName>
</protein>
<reference evidence="8" key="1">
    <citation type="submission" date="2019-11" db="UniProtKB">
        <authorList>
            <consortium name="WormBaseParasite"/>
        </authorList>
    </citation>
    <scope>IDENTIFICATION</scope>
</reference>
<feature type="compositionally biased region" description="Basic and acidic residues" evidence="5">
    <location>
        <begin position="204"/>
        <end position="217"/>
    </location>
</feature>
<evidence type="ECO:0000256" key="1">
    <source>
        <dbReference type="ARBA" id="ARBA00022387"/>
    </source>
</evidence>
<evidence type="ECO:0000313" key="8">
    <source>
        <dbReference type="WBParaSite" id="MCU_005555-RA"/>
    </source>
</evidence>
<dbReference type="SUPFAM" id="SSF50911">
    <property type="entry name" value="Mannose 6-phosphate receptor domain"/>
    <property type="match status" value="1"/>
</dbReference>
<evidence type="ECO:0000256" key="6">
    <source>
        <dbReference type="SAM" id="SignalP"/>
    </source>
</evidence>
<evidence type="ECO:0000256" key="4">
    <source>
        <dbReference type="ARBA" id="ARBA00023157"/>
    </source>
</evidence>
<dbReference type="InterPro" id="IPR039794">
    <property type="entry name" value="Gtb1-like"/>
</dbReference>
<feature type="signal peptide" evidence="6">
    <location>
        <begin position="1"/>
        <end position="19"/>
    </location>
</feature>
<dbReference type="Pfam" id="PF12999">
    <property type="entry name" value="PRKCSH-like"/>
    <property type="match status" value="1"/>
</dbReference>
<feature type="region of interest" description="Disordered" evidence="5">
    <location>
        <begin position="163"/>
        <end position="285"/>
    </location>
</feature>
<dbReference type="InterPro" id="IPR028146">
    <property type="entry name" value="PRKCSH_N"/>
</dbReference>
<keyword evidence="3" id="KW-0256">Endoplasmic reticulum</keyword>
<sequence length="434" mass="48793">MMKSLLFITLICVPYVLRASEVPIGVHPANIAFYTEFKPFTCLDKSATIPWSKVNDDYCDCVDGSDEPGTSACPDMEFYCSNIGHEGAFIHSSFVNDMVCDCCDGSDEYLGLVKCENTCGTLAKEKEEKLDKRRKDFESGHEIYRAYIAKKAVEIEEAKRHAEEANELVQDPESLPTVSESEKEHAEAEEPKIETEPEPLPHFPDFDGFDRHEKPEEEQAEPAPLDEPSQGDAAKGSENAWDASNEGSEEELTPDDHDAEESDSELDKDIPPAESHETEEHYQVPVVSKPIDYGPDNGFMMLTEPETGCLEFRDNEYVYSLCAFKDVRQRVPHASSGGTLLGTWKEWVGHPEDSVNWTREEKLAKLPYSEMLYDAGEYCWNGPNRSVKVKVACGPENKLVSAEEPSRCTYVMKLETPAACHHEPLKLMEMHTEL</sequence>
<evidence type="ECO:0000259" key="7">
    <source>
        <dbReference type="PROSITE" id="PS51914"/>
    </source>
</evidence>
<dbReference type="PANTHER" id="PTHR12630">
    <property type="entry name" value="N-LINKED OLIGOSACCHARIDE PROCESSING"/>
    <property type="match status" value="1"/>
</dbReference>
<dbReference type="Gene3D" id="4.10.400.10">
    <property type="entry name" value="Low-density Lipoprotein Receptor"/>
    <property type="match status" value="1"/>
</dbReference>
<feature type="compositionally biased region" description="Acidic residues" evidence="5">
    <location>
        <begin position="247"/>
        <end position="264"/>
    </location>
</feature>
<dbReference type="InterPro" id="IPR002172">
    <property type="entry name" value="LDrepeatLR_classA_rpt"/>
</dbReference>
<dbReference type="Gene3D" id="2.70.130.10">
    <property type="entry name" value="Mannose-6-phosphate receptor binding domain"/>
    <property type="match status" value="1"/>
</dbReference>
<keyword evidence="4" id="KW-1015">Disulfide bond</keyword>
<dbReference type="PANTHER" id="PTHR12630:SF1">
    <property type="entry name" value="GLUCOSIDASE 2 SUBUNIT BETA"/>
    <property type="match status" value="1"/>
</dbReference>
<organism evidence="8">
    <name type="scientific">Mesocestoides corti</name>
    <name type="common">Flatworm</name>
    <dbReference type="NCBI Taxonomy" id="53468"/>
    <lineage>
        <taxon>Eukaryota</taxon>
        <taxon>Metazoa</taxon>
        <taxon>Spiralia</taxon>
        <taxon>Lophotrochozoa</taxon>
        <taxon>Platyhelminthes</taxon>
        <taxon>Cestoda</taxon>
        <taxon>Eucestoda</taxon>
        <taxon>Cyclophyllidea</taxon>
        <taxon>Mesocestoididae</taxon>
        <taxon>Mesocestoides</taxon>
    </lineage>
</organism>
<dbReference type="InterPro" id="IPR009011">
    <property type="entry name" value="Man6P_isomerase_rcpt-bd_dom_sf"/>
</dbReference>
<feature type="compositionally biased region" description="Basic and acidic residues" evidence="5">
    <location>
        <begin position="180"/>
        <end position="195"/>
    </location>
</feature>
<feature type="domain" description="MRH" evidence="7">
    <location>
        <begin position="307"/>
        <end position="422"/>
    </location>
</feature>
<evidence type="ECO:0000256" key="5">
    <source>
        <dbReference type="SAM" id="MobiDB-lite"/>
    </source>
</evidence>
<feature type="compositionally biased region" description="Basic and acidic residues" evidence="5">
    <location>
        <begin position="265"/>
        <end position="282"/>
    </location>
</feature>
<dbReference type="GO" id="GO:0006491">
    <property type="term" value="P:N-glycan processing"/>
    <property type="evidence" value="ECO:0007669"/>
    <property type="project" value="TreeGrafter"/>
</dbReference>
<dbReference type="Pfam" id="PF13015">
    <property type="entry name" value="PRKCSH_1"/>
    <property type="match status" value="1"/>
</dbReference>
<name>A0A5K3F7F0_MESCO</name>
<dbReference type="CDD" id="cd00112">
    <property type="entry name" value="LDLa"/>
    <property type="match status" value="1"/>
</dbReference>
<dbReference type="WBParaSite" id="MCU_005555-RA">
    <property type="protein sequence ID" value="MCU_005555-RA"/>
    <property type="gene ID" value="MCU_005555"/>
</dbReference>
<dbReference type="InterPro" id="IPR044865">
    <property type="entry name" value="MRH_dom"/>
</dbReference>
<evidence type="ECO:0000256" key="2">
    <source>
        <dbReference type="ARBA" id="ARBA00022729"/>
    </source>
</evidence>
<dbReference type="InterPro" id="IPR036607">
    <property type="entry name" value="PRKCSH"/>
</dbReference>
<dbReference type="AlphaFoldDB" id="A0A5K3F7F0"/>
<dbReference type="PROSITE" id="PS51914">
    <property type="entry name" value="MRH"/>
    <property type="match status" value="1"/>
</dbReference>
<proteinExistence type="predicted"/>
<dbReference type="GO" id="GO:0017177">
    <property type="term" value="C:glucosidase II complex"/>
    <property type="evidence" value="ECO:0007669"/>
    <property type="project" value="TreeGrafter"/>
</dbReference>
<accession>A0A5K3F7F0</accession>
<feature type="chain" id="PRO_5024331522" description="Glucosidase 2 subunit beta" evidence="6">
    <location>
        <begin position="20"/>
        <end position="434"/>
    </location>
</feature>